<dbReference type="EMBL" id="NLAX01000004">
    <property type="protein sequence ID" value="PKS11867.1"/>
    <property type="molecule type" value="Genomic_DNA"/>
</dbReference>
<evidence type="ECO:0000256" key="11">
    <source>
        <dbReference type="SAM" id="Phobius"/>
    </source>
</evidence>
<reference evidence="13 14" key="1">
    <citation type="journal article" date="2017" name="G3 (Bethesda)">
        <title>First Draft Genome Sequence of the Pathogenic Fungus Lomentospora prolificans (Formerly Scedosporium prolificans).</title>
        <authorList>
            <person name="Luo R."/>
            <person name="Zimin A."/>
            <person name="Workman R."/>
            <person name="Fan Y."/>
            <person name="Pertea G."/>
            <person name="Grossman N."/>
            <person name="Wear M.P."/>
            <person name="Jia B."/>
            <person name="Miller H."/>
            <person name="Casadevall A."/>
            <person name="Timp W."/>
            <person name="Zhang S.X."/>
            <person name="Salzberg S.L."/>
        </authorList>
    </citation>
    <scope>NUCLEOTIDE SEQUENCE [LARGE SCALE GENOMIC DNA]</scope>
    <source>
        <strain evidence="13 14">JHH-5317</strain>
    </source>
</reference>
<dbReference type="InterPro" id="IPR039731">
    <property type="entry name" value="Rce1"/>
</dbReference>
<dbReference type="Pfam" id="PF02517">
    <property type="entry name" value="Rce1-like"/>
    <property type="match status" value="1"/>
</dbReference>
<gene>
    <name evidence="13" type="ORF">jhhlp_001161</name>
</gene>
<feature type="transmembrane region" description="Helical" evidence="11">
    <location>
        <begin position="20"/>
        <end position="41"/>
    </location>
</feature>
<dbReference type="OrthoDB" id="271604at2759"/>
<proteinExistence type="inferred from homology"/>
<dbReference type="AlphaFoldDB" id="A0A2N3NHH7"/>
<feature type="transmembrane region" description="Helical" evidence="11">
    <location>
        <begin position="62"/>
        <end position="80"/>
    </location>
</feature>
<comment type="catalytic activity">
    <reaction evidence="9">
        <text>Hydrolyzes the peptide bond -P2-(S-farnesyl or geranylgeranyl)C-P1'-P2'-P3'-COOH where P1' and P2' are amino acids with aliphatic sidechains and P3' is any C-terminal residue.</text>
        <dbReference type="EC" id="3.4.26.1"/>
    </reaction>
</comment>
<dbReference type="VEuPathDB" id="FungiDB:jhhlp_001161"/>
<dbReference type="PANTHER" id="PTHR13046:SF0">
    <property type="entry name" value="CAAX PRENYL PROTEASE 2"/>
    <property type="match status" value="1"/>
</dbReference>
<evidence type="ECO:0000313" key="14">
    <source>
        <dbReference type="Proteomes" id="UP000233524"/>
    </source>
</evidence>
<feature type="domain" description="CAAX prenyl protease 2/Lysostaphin resistance protein A-like" evidence="12">
    <location>
        <begin position="144"/>
        <end position="253"/>
    </location>
</feature>
<feature type="transmembrane region" description="Helical" evidence="11">
    <location>
        <begin position="181"/>
        <end position="198"/>
    </location>
</feature>
<evidence type="ECO:0000256" key="1">
    <source>
        <dbReference type="ARBA" id="ARBA00004477"/>
    </source>
</evidence>
<dbReference type="STRING" id="41688.A0A2N3NHH7"/>
<accession>A0A2N3NHH7</accession>
<dbReference type="InParanoid" id="A0A2N3NHH7"/>
<dbReference type="Proteomes" id="UP000233524">
    <property type="component" value="Unassembled WGS sequence"/>
</dbReference>
<evidence type="ECO:0000313" key="13">
    <source>
        <dbReference type="EMBL" id="PKS11867.1"/>
    </source>
</evidence>
<comment type="subcellular location">
    <subcellularLocation>
        <location evidence="1">Endoplasmic reticulum membrane</location>
        <topology evidence="1">Multi-pass membrane protein</topology>
    </subcellularLocation>
</comment>
<evidence type="ECO:0000256" key="4">
    <source>
        <dbReference type="ARBA" id="ARBA00022692"/>
    </source>
</evidence>
<keyword evidence="7 11" id="KW-1133">Transmembrane helix</keyword>
<sequence length="309" mass="34137">MSSPIGDSHEGAHSSASLSLVASTSLLLLYTLVYVLPLYALKSARLSAALSRDSPDVIQARIKAVTISTALCSTFTLILLSKQFDGGLTEALQAMGIWPIGLSESFRCLVLVALLFAGPLYETLLIDGLWEDLIRLAPLKGLWYEWTMWRNIVAGPVTEEVIFRSAAVPLLVMSGMSLGKIIFVTPIIFGLAHIHHFYEFRLTHPHVPILAAVARSLLQLTYTTLFGAYATFLFLRTGSLLSIIVVHAFCNSMGLPRVWGHVQPYWFPSSQSAPVWTILYYFLLVAGSVAWWHQLWPLTESGNTAVVWS</sequence>
<keyword evidence="6" id="KW-0256">Endoplasmic reticulum</keyword>
<dbReference type="FunCoup" id="A0A2N3NHH7">
    <property type="interactions" value="289"/>
</dbReference>
<comment type="caution">
    <text evidence="13">The sequence shown here is derived from an EMBL/GenBank/DDBJ whole genome shotgun (WGS) entry which is preliminary data.</text>
</comment>
<dbReference type="GO" id="GO:0004222">
    <property type="term" value="F:metalloendopeptidase activity"/>
    <property type="evidence" value="ECO:0007669"/>
    <property type="project" value="InterPro"/>
</dbReference>
<evidence type="ECO:0000256" key="8">
    <source>
        <dbReference type="ARBA" id="ARBA00023136"/>
    </source>
</evidence>
<evidence type="ECO:0000256" key="3">
    <source>
        <dbReference type="ARBA" id="ARBA00022670"/>
    </source>
</evidence>
<keyword evidence="5" id="KW-0378">Hydrolase</keyword>
<evidence type="ECO:0000256" key="9">
    <source>
        <dbReference type="ARBA" id="ARBA00047280"/>
    </source>
</evidence>
<evidence type="ECO:0000256" key="10">
    <source>
        <dbReference type="ARBA" id="ARBA00049729"/>
    </source>
</evidence>
<feature type="transmembrane region" description="Helical" evidence="11">
    <location>
        <begin position="226"/>
        <end position="252"/>
    </location>
</feature>
<evidence type="ECO:0000259" key="12">
    <source>
        <dbReference type="Pfam" id="PF02517"/>
    </source>
</evidence>
<comment type="similarity">
    <text evidence="2">Belongs to the peptidase U48 family.</text>
</comment>
<dbReference type="GO" id="GO:0071586">
    <property type="term" value="P:CAAX-box protein processing"/>
    <property type="evidence" value="ECO:0007669"/>
    <property type="project" value="InterPro"/>
</dbReference>
<keyword evidence="8 11" id="KW-0472">Membrane</keyword>
<evidence type="ECO:0000256" key="5">
    <source>
        <dbReference type="ARBA" id="ARBA00022801"/>
    </source>
</evidence>
<keyword evidence="14" id="KW-1185">Reference proteome</keyword>
<feature type="transmembrane region" description="Helical" evidence="11">
    <location>
        <begin position="273"/>
        <end position="292"/>
    </location>
</feature>
<organism evidence="13 14">
    <name type="scientific">Lomentospora prolificans</name>
    <dbReference type="NCBI Taxonomy" id="41688"/>
    <lineage>
        <taxon>Eukaryota</taxon>
        <taxon>Fungi</taxon>
        <taxon>Dikarya</taxon>
        <taxon>Ascomycota</taxon>
        <taxon>Pezizomycotina</taxon>
        <taxon>Sordariomycetes</taxon>
        <taxon>Hypocreomycetidae</taxon>
        <taxon>Microascales</taxon>
        <taxon>Microascaceae</taxon>
        <taxon>Lomentospora</taxon>
    </lineage>
</organism>
<evidence type="ECO:0000256" key="7">
    <source>
        <dbReference type="ARBA" id="ARBA00022989"/>
    </source>
</evidence>
<evidence type="ECO:0000256" key="2">
    <source>
        <dbReference type="ARBA" id="ARBA00006897"/>
    </source>
</evidence>
<name>A0A2N3NHH7_9PEZI</name>
<keyword evidence="3" id="KW-0645">Protease</keyword>
<protein>
    <recommendedName>
        <fullName evidence="10">intramembrane prenyl-peptidase Rce1</fullName>
        <ecNumber evidence="10">3.4.26.1</ecNumber>
    </recommendedName>
</protein>
<dbReference type="InterPro" id="IPR003675">
    <property type="entry name" value="Rce1/LyrA-like_dom"/>
</dbReference>
<dbReference type="EC" id="3.4.26.1" evidence="10"/>
<dbReference type="PANTHER" id="PTHR13046">
    <property type="entry name" value="PROTEASE U48 CAAX PRENYL PROTEASE RCE1"/>
    <property type="match status" value="1"/>
</dbReference>
<dbReference type="GO" id="GO:0005789">
    <property type="term" value="C:endoplasmic reticulum membrane"/>
    <property type="evidence" value="ECO:0007669"/>
    <property type="project" value="UniProtKB-SubCell"/>
</dbReference>
<feature type="transmembrane region" description="Helical" evidence="11">
    <location>
        <begin position="100"/>
        <end position="121"/>
    </location>
</feature>
<keyword evidence="4 11" id="KW-0812">Transmembrane</keyword>
<evidence type="ECO:0000256" key="6">
    <source>
        <dbReference type="ARBA" id="ARBA00022824"/>
    </source>
</evidence>